<dbReference type="EMBL" id="MN033094">
    <property type="protein sequence ID" value="QDH87010.1"/>
    <property type="molecule type" value="Genomic_RNA"/>
</dbReference>
<name>A0A514D074_9VIRU</name>
<reference evidence="1" key="1">
    <citation type="submission" date="2019-05" db="EMBL/GenBank/DDBJ databases">
        <title>Metatranscriptomic reconstruction reveals RNA viruses with the potential to shape carbon cycling in soil.</title>
        <authorList>
            <person name="Starr E.P."/>
            <person name="Nuccio E."/>
            <person name="Pett-Ridge J."/>
            <person name="Banfield J.F."/>
            <person name="Firestone M.K."/>
        </authorList>
    </citation>
    <scope>NUCLEOTIDE SEQUENCE</scope>
    <source>
        <strain evidence="1">H3_Rhizo_Litter_14_scaffold_741</strain>
    </source>
</reference>
<organism evidence="1">
    <name type="scientific">Leviviridae sp</name>
    <dbReference type="NCBI Taxonomy" id="2027243"/>
    <lineage>
        <taxon>Viruses</taxon>
        <taxon>Riboviria</taxon>
        <taxon>Orthornavirae</taxon>
        <taxon>Lenarviricota</taxon>
        <taxon>Leviviricetes</taxon>
        <taxon>Norzivirales</taxon>
        <taxon>Fiersviridae</taxon>
    </lineage>
</organism>
<protein>
    <submittedName>
        <fullName evidence="1">Uncharacterized protein</fullName>
    </submittedName>
</protein>
<accession>A0A514D074</accession>
<sequence>MAFADPQSVTYNAVAKSLPKTPNGPVGGTQFLQDTQEFELLVSHSYGPKRTRRVARLNRRVVAADPLTAVNAYQSMSAYLVVDIPLTGFTIAEQHYLISALTAWLAASSDAAVLKLLGGE</sequence>
<evidence type="ECO:0000313" key="1">
    <source>
        <dbReference type="EMBL" id="QDH87010.1"/>
    </source>
</evidence>
<proteinExistence type="predicted"/>
<gene>
    <name evidence="1" type="ORF">H3RhizoLitter14741_000002</name>
</gene>